<protein>
    <recommendedName>
        <fullName evidence="1">KRAB domain-containing protein</fullName>
    </recommendedName>
</protein>
<dbReference type="GO" id="GO:0006355">
    <property type="term" value="P:regulation of DNA-templated transcription"/>
    <property type="evidence" value="ECO:0007669"/>
    <property type="project" value="InterPro"/>
</dbReference>
<dbReference type="STRING" id="30522.A0A4W2CFP7"/>
<accession>A0A4W2CFP7</accession>
<dbReference type="SMART" id="SM00349">
    <property type="entry name" value="KRAB"/>
    <property type="match status" value="1"/>
</dbReference>
<keyword evidence="3" id="KW-1185">Reference proteome</keyword>
<reference evidence="2" key="3">
    <citation type="submission" date="2025-09" db="UniProtKB">
        <authorList>
            <consortium name="Ensembl"/>
        </authorList>
    </citation>
    <scope>IDENTIFICATION</scope>
</reference>
<reference evidence="2 3" key="1">
    <citation type="submission" date="2018-11" db="EMBL/GenBank/DDBJ databases">
        <title>Haplotype-resolved cattle genomes.</title>
        <authorList>
            <person name="Low W.Y."/>
            <person name="Tearle R."/>
            <person name="Bickhart D.M."/>
            <person name="Rosen B.D."/>
            <person name="Koren S."/>
            <person name="Rhie A."/>
            <person name="Hiendleder S."/>
            <person name="Phillippy A.M."/>
            <person name="Smith T.P.L."/>
            <person name="Williams J.L."/>
        </authorList>
    </citation>
    <scope>NUCLEOTIDE SEQUENCE [LARGE SCALE GENOMIC DNA]</scope>
</reference>
<dbReference type="InterPro" id="IPR036051">
    <property type="entry name" value="KRAB_dom_sf"/>
</dbReference>
<dbReference type="Proteomes" id="UP000314981">
    <property type="component" value="Chromosome 18"/>
</dbReference>
<reference evidence="2" key="2">
    <citation type="submission" date="2025-08" db="UniProtKB">
        <authorList>
            <consortium name="Ensembl"/>
        </authorList>
    </citation>
    <scope>IDENTIFICATION</scope>
</reference>
<evidence type="ECO:0000313" key="3">
    <source>
        <dbReference type="Proteomes" id="UP000314981"/>
    </source>
</evidence>
<organism evidence="2 3">
    <name type="scientific">Bos indicus x Bos taurus</name>
    <name type="common">Hybrid cattle</name>
    <dbReference type="NCBI Taxonomy" id="30522"/>
    <lineage>
        <taxon>Eukaryota</taxon>
        <taxon>Metazoa</taxon>
        <taxon>Chordata</taxon>
        <taxon>Craniata</taxon>
        <taxon>Vertebrata</taxon>
        <taxon>Euteleostomi</taxon>
        <taxon>Mammalia</taxon>
        <taxon>Eutheria</taxon>
        <taxon>Laurasiatheria</taxon>
        <taxon>Artiodactyla</taxon>
        <taxon>Ruminantia</taxon>
        <taxon>Pecora</taxon>
        <taxon>Bovidae</taxon>
        <taxon>Bovinae</taxon>
        <taxon>Bos</taxon>
    </lineage>
</organism>
<dbReference type="InterPro" id="IPR050169">
    <property type="entry name" value="Krueppel_C2H2_ZnF"/>
</dbReference>
<dbReference type="Gene3D" id="6.10.140.140">
    <property type="match status" value="1"/>
</dbReference>
<dbReference type="AlphaFoldDB" id="A0A4W2CFP7"/>
<dbReference type="CDD" id="cd07765">
    <property type="entry name" value="KRAB_A-box"/>
    <property type="match status" value="1"/>
</dbReference>
<evidence type="ECO:0000313" key="2">
    <source>
        <dbReference type="Ensembl" id="ENSBIXP00000011862.1"/>
    </source>
</evidence>
<dbReference type="PANTHER" id="PTHR23232">
    <property type="entry name" value="KRAB DOMAIN C2H2 ZINC FINGER"/>
    <property type="match status" value="1"/>
</dbReference>
<dbReference type="Pfam" id="PF01352">
    <property type="entry name" value="KRAB"/>
    <property type="match status" value="1"/>
</dbReference>
<dbReference type="PROSITE" id="PS50805">
    <property type="entry name" value="KRAB"/>
    <property type="match status" value="1"/>
</dbReference>
<dbReference type="Ensembl" id="ENSBIXT00000021457.1">
    <property type="protein sequence ID" value="ENSBIXP00000011862.1"/>
    <property type="gene ID" value="ENSBIXG00000017056.1"/>
</dbReference>
<proteinExistence type="predicted"/>
<feature type="domain" description="KRAB" evidence="1">
    <location>
        <begin position="27"/>
        <end position="104"/>
    </location>
</feature>
<dbReference type="PANTHER" id="PTHR23232:SF158">
    <property type="entry name" value="KRAB DOMAIN-CONTAINING PROTEIN 5"/>
    <property type="match status" value="1"/>
</dbReference>
<dbReference type="InterPro" id="IPR001909">
    <property type="entry name" value="KRAB"/>
</dbReference>
<dbReference type="SUPFAM" id="SSF109640">
    <property type="entry name" value="KRAB domain (Kruppel-associated box)"/>
    <property type="match status" value="1"/>
</dbReference>
<sequence>MHWRRKWQPTPLFLPGESRGWGSLGRLTFKDVAIEFTPEEWECLDLAQRALYREVMVETLRNLLSVDTSPKRVLKGSAPKQSSHTGGILQTMLSGRHKSHDTKDQGCQKIQKNNIMTFLLESSLTNGMNMGRFLIKHSCL</sequence>
<evidence type="ECO:0000259" key="1">
    <source>
        <dbReference type="PROSITE" id="PS50805"/>
    </source>
</evidence>
<name>A0A4W2CFP7_BOBOX</name>